<evidence type="ECO:0000313" key="1">
    <source>
        <dbReference type="EMBL" id="KAK1802085.1"/>
    </source>
</evidence>
<dbReference type="EMBL" id="JAROKS010000007">
    <property type="protein sequence ID" value="KAK1802085.1"/>
    <property type="molecule type" value="Genomic_DNA"/>
</dbReference>
<evidence type="ECO:0000313" key="2">
    <source>
        <dbReference type="Proteomes" id="UP001239994"/>
    </source>
</evidence>
<dbReference type="Proteomes" id="UP001239994">
    <property type="component" value="Unassembled WGS sequence"/>
</dbReference>
<reference evidence="1" key="1">
    <citation type="submission" date="2023-03" db="EMBL/GenBank/DDBJ databases">
        <title>Electrophorus voltai genome.</title>
        <authorList>
            <person name="Bian C."/>
        </authorList>
    </citation>
    <scope>NUCLEOTIDE SEQUENCE</scope>
    <source>
        <strain evidence="1">CB-2022</strain>
        <tissue evidence="1">Muscle</tissue>
    </source>
</reference>
<sequence>MRPRVSGGVAKTHLDALTVLDTGVLKAQDVAFTDGDAEAYSSAKAKLKRGDRKAKHTYKLSIEEHFHSSDPRRMRMGIQSITGYKPPPPTLPSIIASLPDELNQCYARFSQQ</sequence>
<gene>
    <name evidence="1" type="ORF">P4O66_004429</name>
</gene>
<comment type="caution">
    <text evidence="1">The sequence shown here is derived from an EMBL/GenBank/DDBJ whole genome shotgun (WGS) entry which is preliminary data.</text>
</comment>
<proteinExistence type="predicted"/>
<organism evidence="1 2">
    <name type="scientific">Electrophorus voltai</name>
    <dbReference type="NCBI Taxonomy" id="2609070"/>
    <lineage>
        <taxon>Eukaryota</taxon>
        <taxon>Metazoa</taxon>
        <taxon>Chordata</taxon>
        <taxon>Craniata</taxon>
        <taxon>Vertebrata</taxon>
        <taxon>Euteleostomi</taxon>
        <taxon>Actinopterygii</taxon>
        <taxon>Neopterygii</taxon>
        <taxon>Teleostei</taxon>
        <taxon>Ostariophysi</taxon>
        <taxon>Gymnotiformes</taxon>
        <taxon>Gymnotoidei</taxon>
        <taxon>Gymnotidae</taxon>
        <taxon>Electrophorus</taxon>
    </lineage>
</organism>
<dbReference type="AlphaFoldDB" id="A0AAD8ZR83"/>
<keyword evidence="2" id="KW-1185">Reference proteome</keyword>
<name>A0AAD8ZR83_9TELE</name>
<accession>A0AAD8ZR83</accession>
<protein>
    <submittedName>
        <fullName evidence="1">Uncharacterized protein</fullName>
    </submittedName>
</protein>